<organism evidence="2 3">
    <name type="scientific">Pycnococcus provasolii</name>
    <dbReference type="NCBI Taxonomy" id="41880"/>
    <lineage>
        <taxon>Eukaryota</taxon>
        <taxon>Viridiplantae</taxon>
        <taxon>Chlorophyta</taxon>
        <taxon>Pseudoscourfieldiophyceae</taxon>
        <taxon>Pseudoscourfieldiales</taxon>
        <taxon>Pycnococcaceae</taxon>
        <taxon>Pycnococcus</taxon>
    </lineage>
</organism>
<dbReference type="EMBL" id="BNJQ01000012">
    <property type="protein sequence ID" value="GHP06350.1"/>
    <property type="molecule type" value="Genomic_DNA"/>
</dbReference>
<evidence type="ECO:0000256" key="1">
    <source>
        <dbReference type="SAM" id="MobiDB-lite"/>
    </source>
</evidence>
<name>A0A830HKL2_9CHLO</name>
<feature type="compositionally biased region" description="Basic and acidic residues" evidence="1">
    <location>
        <begin position="163"/>
        <end position="182"/>
    </location>
</feature>
<evidence type="ECO:0000313" key="3">
    <source>
        <dbReference type="Proteomes" id="UP000660262"/>
    </source>
</evidence>
<sequence>MTRVTMSQTLAGRCHQVSSRCRNHSRPVSATRTRFCSSGQKTYQRLQTTRVLASSNDSEQESSKEILDAFFLGKAVAETISERIGDTIGEVLAEVARTDAERRRFVREIQEEVQARARGELMDSVEATAPPPPPPPTTPQSPPPPATAAAPPAEDLKSVAARARVELNDATEDKSSKDDDEE</sequence>
<dbReference type="InterPro" id="IPR040003">
    <property type="entry name" value="PG18-like"/>
</dbReference>
<dbReference type="Pfam" id="PF20711">
    <property type="entry name" value="DUF6825"/>
    <property type="match status" value="1"/>
</dbReference>
<dbReference type="AlphaFoldDB" id="A0A830HKL2"/>
<feature type="compositionally biased region" description="Pro residues" evidence="1">
    <location>
        <begin position="129"/>
        <end position="146"/>
    </location>
</feature>
<dbReference type="OrthoDB" id="511852at2759"/>
<comment type="caution">
    <text evidence="2">The sequence shown here is derived from an EMBL/GenBank/DDBJ whole genome shotgun (WGS) entry which is preliminary data.</text>
</comment>
<evidence type="ECO:0000313" key="2">
    <source>
        <dbReference type="EMBL" id="GHP06350.1"/>
    </source>
</evidence>
<keyword evidence="3" id="KW-1185">Reference proteome</keyword>
<accession>A0A830HKL2</accession>
<gene>
    <name evidence="2" type="ORF">PPROV_000509700</name>
</gene>
<dbReference type="GO" id="GO:0010027">
    <property type="term" value="P:thylakoid membrane organization"/>
    <property type="evidence" value="ECO:0007669"/>
    <property type="project" value="InterPro"/>
</dbReference>
<dbReference type="PANTHER" id="PTHR35745">
    <property type="entry name" value="BNACNNG14650D PROTEIN"/>
    <property type="match status" value="1"/>
</dbReference>
<proteinExistence type="predicted"/>
<dbReference type="PANTHER" id="PTHR35745:SF1">
    <property type="entry name" value="OS04G0513000 PROTEIN"/>
    <property type="match status" value="1"/>
</dbReference>
<feature type="region of interest" description="Disordered" evidence="1">
    <location>
        <begin position="117"/>
        <end position="182"/>
    </location>
</feature>
<dbReference type="Proteomes" id="UP000660262">
    <property type="component" value="Unassembled WGS sequence"/>
</dbReference>
<protein>
    <submittedName>
        <fullName evidence="2">Uncharacterized protein</fullName>
    </submittedName>
</protein>
<reference evidence="2" key="1">
    <citation type="submission" date="2020-10" db="EMBL/GenBank/DDBJ databases">
        <title>Unveiling of a novel bifunctional photoreceptor, Dualchrome1, isolated from a cosmopolitan green alga.</title>
        <authorList>
            <person name="Suzuki S."/>
            <person name="Kawachi M."/>
        </authorList>
    </citation>
    <scope>NUCLEOTIDE SEQUENCE</scope>
    <source>
        <strain evidence="2">NIES 2893</strain>
    </source>
</reference>